<organism evidence="8 9">
    <name type="scientific">Collimonas pratensis</name>
    <dbReference type="NCBI Taxonomy" id="279113"/>
    <lineage>
        <taxon>Bacteria</taxon>
        <taxon>Pseudomonadati</taxon>
        <taxon>Pseudomonadota</taxon>
        <taxon>Betaproteobacteria</taxon>
        <taxon>Burkholderiales</taxon>
        <taxon>Oxalobacteraceae</taxon>
        <taxon>Collimonas</taxon>
    </lineage>
</organism>
<dbReference type="STRING" id="279113.CPter91_4120"/>
<feature type="transmembrane region" description="Helical" evidence="6">
    <location>
        <begin position="215"/>
        <end position="234"/>
    </location>
</feature>
<name>A0A127Q8Q2_9BURK</name>
<gene>
    <name evidence="8" type="ORF">CPter91_4120</name>
</gene>
<dbReference type="OrthoDB" id="8586862at2"/>
<feature type="transmembrane region" description="Helical" evidence="6">
    <location>
        <begin position="34"/>
        <end position="53"/>
    </location>
</feature>
<dbReference type="EMBL" id="CP013234">
    <property type="protein sequence ID" value="AMP06437.1"/>
    <property type="molecule type" value="Genomic_DNA"/>
</dbReference>
<dbReference type="InterPro" id="IPR037185">
    <property type="entry name" value="EmrE-like"/>
</dbReference>
<evidence type="ECO:0000256" key="2">
    <source>
        <dbReference type="ARBA" id="ARBA00022475"/>
    </source>
</evidence>
<evidence type="ECO:0000313" key="8">
    <source>
        <dbReference type="EMBL" id="AMP06437.1"/>
    </source>
</evidence>
<reference evidence="8 9" key="1">
    <citation type="submission" date="2015-11" db="EMBL/GenBank/DDBJ databases">
        <title>Exploring the genomic traits of fungus-feeding bacterial genus Collimonas.</title>
        <authorList>
            <person name="Song C."/>
            <person name="Schmidt R."/>
            <person name="de Jager V."/>
            <person name="Krzyzanowska D."/>
            <person name="Jongedijk E."/>
            <person name="Cankar K."/>
            <person name="Beekwilder J."/>
            <person name="van Veen A."/>
            <person name="de Boer W."/>
            <person name="van Veen J.A."/>
            <person name="Garbeva P."/>
        </authorList>
    </citation>
    <scope>NUCLEOTIDE SEQUENCE [LARGE SCALE GENOMIC DNA]</scope>
    <source>
        <strain evidence="8 9">Ter91</strain>
    </source>
</reference>
<dbReference type="SUPFAM" id="SSF103481">
    <property type="entry name" value="Multidrug resistance efflux transporter EmrE"/>
    <property type="match status" value="2"/>
</dbReference>
<evidence type="ECO:0000259" key="7">
    <source>
        <dbReference type="Pfam" id="PF00892"/>
    </source>
</evidence>
<dbReference type="InterPro" id="IPR051258">
    <property type="entry name" value="Diverse_Substrate_Transporter"/>
</dbReference>
<evidence type="ECO:0000256" key="5">
    <source>
        <dbReference type="ARBA" id="ARBA00023136"/>
    </source>
</evidence>
<accession>A0A127Q8Q2</accession>
<protein>
    <submittedName>
        <fullName evidence="8">Nucleotide-sugar transporter family protein</fullName>
    </submittedName>
</protein>
<dbReference type="RefSeq" id="WP_061942902.1">
    <property type="nucleotide sequence ID" value="NZ_CP013234.1"/>
</dbReference>
<keyword evidence="8" id="KW-0813">Transport</keyword>
<dbReference type="Proteomes" id="UP000074561">
    <property type="component" value="Chromosome"/>
</dbReference>
<feature type="transmembrane region" description="Helical" evidence="6">
    <location>
        <begin position="65"/>
        <end position="86"/>
    </location>
</feature>
<feature type="transmembrane region" description="Helical" evidence="6">
    <location>
        <begin position="92"/>
        <end position="113"/>
    </location>
</feature>
<keyword evidence="4 6" id="KW-1133">Transmembrane helix</keyword>
<dbReference type="PANTHER" id="PTHR42920">
    <property type="entry name" value="OS03G0707200 PROTEIN-RELATED"/>
    <property type="match status" value="1"/>
</dbReference>
<feature type="transmembrane region" description="Helical" evidence="6">
    <location>
        <begin position="150"/>
        <end position="170"/>
    </location>
</feature>
<keyword evidence="5 6" id="KW-0472">Membrane</keyword>
<feature type="domain" description="EamA" evidence="7">
    <location>
        <begin position="6"/>
        <end position="136"/>
    </location>
</feature>
<keyword evidence="3 6" id="KW-0812">Transmembrane</keyword>
<dbReference type="PATRIC" id="fig|279113.9.peg.4089"/>
<evidence type="ECO:0000313" key="9">
    <source>
        <dbReference type="Proteomes" id="UP000074561"/>
    </source>
</evidence>
<keyword evidence="2" id="KW-1003">Cell membrane</keyword>
<feature type="transmembrane region" description="Helical" evidence="6">
    <location>
        <begin position="182"/>
        <end position="203"/>
    </location>
</feature>
<feature type="transmembrane region" description="Helical" evidence="6">
    <location>
        <begin position="7"/>
        <end position="28"/>
    </location>
</feature>
<proteinExistence type="predicted"/>
<dbReference type="KEGG" id="cpra:CPter91_4120"/>
<comment type="subcellular location">
    <subcellularLocation>
        <location evidence="1">Cell membrane</location>
        <topology evidence="1">Multi-pass membrane protein</topology>
    </subcellularLocation>
</comment>
<evidence type="ECO:0000256" key="4">
    <source>
        <dbReference type="ARBA" id="ARBA00022989"/>
    </source>
</evidence>
<dbReference type="AlphaFoldDB" id="A0A127Q8Q2"/>
<feature type="transmembrane region" description="Helical" evidence="6">
    <location>
        <begin position="246"/>
        <end position="264"/>
    </location>
</feature>
<dbReference type="PANTHER" id="PTHR42920:SF5">
    <property type="entry name" value="EAMA DOMAIN-CONTAINING PROTEIN"/>
    <property type="match status" value="1"/>
</dbReference>
<keyword evidence="8" id="KW-0762">Sugar transport</keyword>
<feature type="domain" description="EamA" evidence="7">
    <location>
        <begin position="151"/>
        <end position="287"/>
    </location>
</feature>
<dbReference type="GO" id="GO:0005886">
    <property type="term" value="C:plasma membrane"/>
    <property type="evidence" value="ECO:0007669"/>
    <property type="project" value="UniProtKB-SubCell"/>
</dbReference>
<feature type="transmembrane region" description="Helical" evidence="6">
    <location>
        <begin position="270"/>
        <end position="288"/>
    </location>
</feature>
<dbReference type="Gene3D" id="1.10.3730.20">
    <property type="match status" value="1"/>
</dbReference>
<dbReference type="InterPro" id="IPR000620">
    <property type="entry name" value="EamA_dom"/>
</dbReference>
<evidence type="ECO:0000256" key="3">
    <source>
        <dbReference type="ARBA" id="ARBA00022692"/>
    </source>
</evidence>
<sequence>MRHTKSYVYLALAMMLVGANIGFGKAVIAVVPVLAFALLRFVIAVIVMAPQFFKAAPRLARHEWLTLFGQAFFGTFLFTLCMLYGVQHTTATAAGVITSTLPAAVAILSRLILKEKLQARTLASILLAIAGIAVLNLSKSDSGDGASTPLVGNLFIIAAVLCEATYVVLSKRLTQTLSPLRITAYSHLFGLLLMLPIGLSAALSFDFSVVTASMWLLIIWYAVAASVIVFWLWLTGTKHVQANVAGIFTALMPLAAAFIGVMFLHESLGWAHFVALALVLTGIAVASWPQSVKAVQEV</sequence>
<evidence type="ECO:0000256" key="6">
    <source>
        <dbReference type="SAM" id="Phobius"/>
    </source>
</evidence>
<dbReference type="Pfam" id="PF00892">
    <property type="entry name" value="EamA"/>
    <property type="match status" value="2"/>
</dbReference>
<feature type="transmembrane region" description="Helical" evidence="6">
    <location>
        <begin position="120"/>
        <end position="138"/>
    </location>
</feature>
<evidence type="ECO:0000256" key="1">
    <source>
        <dbReference type="ARBA" id="ARBA00004651"/>
    </source>
</evidence>